<keyword evidence="7" id="KW-1185">Reference proteome</keyword>
<gene>
    <name evidence="6" type="ORF">JN00_0161</name>
</gene>
<sequence>MHKKLDNFEQINLFNGFDESISRKNNESYHNKPAKALNKIIISRLQNYSLDLYIEDVENIGLETTWDYICAFVLQNGEDKKFLTISNFGEMYEIGLAIRDKFLKKKSGQYYTPNDIANVMANWFDECKEENVCDVACGTGKLILTYLEKLGYQKARKLINSGKLYLYDLDHIALKICKTSIAIKYKIDDDSVIHDFYCDFLDPDIHLPRNSKVISNPPYAAIKTIENYWAPTKVLLDTKELYSTFMEKIFNEADSTVIITPFSFISGNKFYSLRKKMCELGYGFVVSFDNVPGNIFYGRKHGIFNTNTSNSVRAAITVMHKNVSRKGYKISHLIRFKNEEREKLLKCEVLEKTLSHEYQIVNEQNTYFRKVQAELEELYNAWIKKSNYKLSDFLSKKDSTYFVDMPNTCRYFTAASCRKLDRTGSLKLNLENEDSLNFLYCLINSSFAYWWWRIYDGGITYPSGLLSKMPIPFNLLSKEDMIFFKEMKEKMCNDEKKYIIKKVNAGIVQENIKFPDHYRNLINERIVKIIGIEYKQNMFEKVHANQYFKNKW</sequence>
<dbReference type="InterPro" id="IPR029063">
    <property type="entry name" value="SAM-dependent_MTases_sf"/>
</dbReference>
<dbReference type="EC" id="2.1.1.72" evidence="1"/>
<organism evidence="6 7">
    <name type="scientific">Metamycoplasma subdolum</name>
    <dbReference type="NCBI Taxonomy" id="92407"/>
    <lineage>
        <taxon>Bacteria</taxon>
        <taxon>Bacillati</taxon>
        <taxon>Mycoplasmatota</taxon>
        <taxon>Mycoplasmoidales</taxon>
        <taxon>Metamycoplasmataceae</taxon>
        <taxon>Metamycoplasma</taxon>
    </lineage>
</organism>
<accession>A0A3M0A2R3</accession>
<comment type="caution">
    <text evidence="6">The sequence shown here is derived from an EMBL/GenBank/DDBJ whole genome shotgun (WGS) entry which is preliminary data.</text>
</comment>
<evidence type="ECO:0000256" key="1">
    <source>
        <dbReference type="ARBA" id="ARBA00011900"/>
    </source>
</evidence>
<dbReference type="OrthoDB" id="32195at2"/>
<dbReference type="GO" id="GO:0003677">
    <property type="term" value="F:DNA binding"/>
    <property type="evidence" value="ECO:0007669"/>
    <property type="project" value="InterPro"/>
</dbReference>
<dbReference type="CDD" id="cd02440">
    <property type="entry name" value="AdoMet_MTases"/>
    <property type="match status" value="1"/>
</dbReference>
<keyword evidence="2 6" id="KW-0489">Methyltransferase</keyword>
<proteinExistence type="predicted"/>
<dbReference type="SUPFAM" id="SSF53335">
    <property type="entry name" value="S-adenosyl-L-methionine-dependent methyltransferases"/>
    <property type="match status" value="1"/>
</dbReference>
<name>A0A3M0A2R3_9BACT</name>
<reference evidence="6 7" key="1">
    <citation type="submission" date="2018-10" db="EMBL/GenBank/DDBJ databases">
        <title>Genomic Encyclopedia of Archaeal and Bacterial Type Strains, Phase II (KMG-II): from individual species to whole genera.</title>
        <authorList>
            <person name="Goeker M."/>
        </authorList>
    </citation>
    <scope>NUCLEOTIDE SEQUENCE [LARGE SCALE GENOMIC DNA]</scope>
    <source>
        <strain evidence="6 7">ATCC 29870</strain>
    </source>
</reference>
<comment type="catalytic activity">
    <reaction evidence="4">
        <text>a 2'-deoxyadenosine in DNA + S-adenosyl-L-methionine = an N(6)-methyl-2'-deoxyadenosine in DNA + S-adenosyl-L-homocysteine + H(+)</text>
        <dbReference type="Rhea" id="RHEA:15197"/>
        <dbReference type="Rhea" id="RHEA-COMP:12418"/>
        <dbReference type="Rhea" id="RHEA-COMP:12419"/>
        <dbReference type="ChEBI" id="CHEBI:15378"/>
        <dbReference type="ChEBI" id="CHEBI:57856"/>
        <dbReference type="ChEBI" id="CHEBI:59789"/>
        <dbReference type="ChEBI" id="CHEBI:90615"/>
        <dbReference type="ChEBI" id="CHEBI:90616"/>
        <dbReference type="EC" id="2.1.1.72"/>
    </reaction>
</comment>
<dbReference type="RefSeq" id="WP_121940648.1">
    <property type="nucleotide sequence ID" value="NZ_CP137846.1"/>
</dbReference>
<dbReference type="GO" id="GO:0009007">
    <property type="term" value="F:site-specific DNA-methyltransferase (adenine-specific) activity"/>
    <property type="evidence" value="ECO:0007669"/>
    <property type="project" value="UniProtKB-EC"/>
</dbReference>
<dbReference type="Proteomes" id="UP000267246">
    <property type="component" value="Unassembled WGS sequence"/>
</dbReference>
<dbReference type="EMBL" id="REFI01000005">
    <property type="protein sequence ID" value="RMA79110.1"/>
    <property type="molecule type" value="Genomic_DNA"/>
</dbReference>
<dbReference type="InterPro" id="IPR003356">
    <property type="entry name" value="DNA_methylase_A-5"/>
</dbReference>
<dbReference type="PANTHER" id="PTHR33841">
    <property type="entry name" value="DNA METHYLTRANSFERASE YEEA-RELATED"/>
    <property type="match status" value="1"/>
</dbReference>
<evidence type="ECO:0000256" key="2">
    <source>
        <dbReference type="ARBA" id="ARBA00022603"/>
    </source>
</evidence>
<dbReference type="InterPro" id="IPR050953">
    <property type="entry name" value="N4_N6_ade-DNA_methylase"/>
</dbReference>
<evidence type="ECO:0000259" key="5">
    <source>
        <dbReference type="Pfam" id="PF02384"/>
    </source>
</evidence>
<dbReference type="PANTHER" id="PTHR33841:SF1">
    <property type="entry name" value="DNA METHYLTRANSFERASE A"/>
    <property type="match status" value="1"/>
</dbReference>
<dbReference type="Pfam" id="PF02384">
    <property type="entry name" value="N6_Mtase"/>
    <property type="match status" value="1"/>
</dbReference>
<dbReference type="AlphaFoldDB" id="A0A3M0A2R3"/>
<protein>
    <recommendedName>
        <fullName evidence="1">site-specific DNA-methyltransferase (adenine-specific)</fullName>
        <ecNumber evidence="1">2.1.1.72</ecNumber>
    </recommendedName>
</protein>
<evidence type="ECO:0000313" key="6">
    <source>
        <dbReference type="EMBL" id="RMA79110.1"/>
    </source>
</evidence>
<dbReference type="Gene3D" id="3.40.50.150">
    <property type="entry name" value="Vaccinia Virus protein VP39"/>
    <property type="match status" value="1"/>
</dbReference>
<keyword evidence="3" id="KW-0808">Transferase</keyword>
<dbReference type="PRINTS" id="PR00507">
    <property type="entry name" value="N12N6MTFRASE"/>
</dbReference>
<evidence type="ECO:0000256" key="3">
    <source>
        <dbReference type="ARBA" id="ARBA00022679"/>
    </source>
</evidence>
<feature type="domain" description="DNA methylase adenine-specific" evidence="5">
    <location>
        <begin position="87"/>
        <end position="371"/>
    </location>
</feature>
<evidence type="ECO:0000256" key="4">
    <source>
        <dbReference type="ARBA" id="ARBA00047942"/>
    </source>
</evidence>
<dbReference type="GO" id="GO:0008170">
    <property type="term" value="F:N-methyltransferase activity"/>
    <property type="evidence" value="ECO:0007669"/>
    <property type="project" value="InterPro"/>
</dbReference>
<dbReference type="GO" id="GO:0032259">
    <property type="term" value="P:methylation"/>
    <property type="evidence" value="ECO:0007669"/>
    <property type="project" value="UniProtKB-KW"/>
</dbReference>
<evidence type="ECO:0000313" key="7">
    <source>
        <dbReference type="Proteomes" id="UP000267246"/>
    </source>
</evidence>